<protein>
    <recommendedName>
        <fullName evidence="2">Dynein heavy chain AAA module D4 domain-containing protein</fullName>
    </recommendedName>
</protein>
<dbReference type="GO" id="GO:0030286">
    <property type="term" value="C:dynein complex"/>
    <property type="evidence" value="ECO:0007669"/>
    <property type="project" value="InterPro"/>
</dbReference>
<evidence type="ECO:0000256" key="1">
    <source>
        <dbReference type="ARBA" id="ARBA00008887"/>
    </source>
</evidence>
<feature type="non-terminal residue" evidence="3">
    <location>
        <position position="1"/>
    </location>
</feature>
<dbReference type="PANTHER" id="PTHR46961:SF15">
    <property type="entry name" value="AAA+ ATPASE DOMAIN-CONTAINING PROTEIN"/>
    <property type="match status" value="1"/>
</dbReference>
<dbReference type="PANTHER" id="PTHR46961">
    <property type="entry name" value="DYNEIN HEAVY CHAIN 1, AXONEMAL-LIKE PROTEIN"/>
    <property type="match status" value="1"/>
</dbReference>
<gene>
    <name evidence="3" type="ORF">OXD698_LOCUS52795</name>
</gene>
<dbReference type="InterPro" id="IPR026983">
    <property type="entry name" value="DHC"/>
</dbReference>
<reference evidence="3" key="1">
    <citation type="submission" date="2021-02" db="EMBL/GenBank/DDBJ databases">
        <authorList>
            <person name="Nowell W R."/>
        </authorList>
    </citation>
    <scope>NUCLEOTIDE SEQUENCE</scope>
</reference>
<dbReference type="InterPro" id="IPR024317">
    <property type="entry name" value="Dynein_heavy_chain_D4_dom"/>
</dbReference>
<sequence length="111" mass="12841">AVLNAYQRDPVLATAVISDPRRFFLTKVRQNLHIAICLPSHSALLGRLSLEYPGLLKHTQVYWIKNWSSTALYTEASYFLSSHDSVLSEDLHQRLSRCFSDIHYFMLNESR</sequence>
<dbReference type="GO" id="GO:0051959">
    <property type="term" value="F:dynein light intermediate chain binding"/>
    <property type="evidence" value="ECO:0007669"/>
    <property type="project" value="InterPro"/>
</dbReference>
<comment type="caution">
    <text evidence="3">The sequence shown here is derived from an EMBL/GenBank/DDBJ whole genome shotgun (WGS) entry which is preliminary data.</text>
</comment>
<comment type="similarity">
    <text evidence="1">Belongs to the dynein heavy chain family.</text>
</comment>
<dbReference type="InterPro" id="IPR027417">
    <property type="entry name" value="P-loop_NTPase"/>
</dbReference>
<dbReference type="Gene3D" id="3.40.50.300">
    <property type="entry name" value="P-loop containing nucleotide triphosphate hydrolases"/>
    <property type="match status" value="1"/>
</dbReference>
<dbReference type="Proteomes" id="UP000663844">
    <property type="component" value="Unassembled WGS sequence"/>
</dbReference>
<feature type="non-terminal residue" evidence="3">
    <location>
        <position position="111"/>
    </location>
</feature>
<dbReference type="GO" id="GO:0007018">
    <property type="term" value="P:microtubule-based movement"/>
    <property type="evidence" value="ECO:0007669"/>
    <property type="project" value="InterPro"/>
</dbReference>
<evidence type="ECO:0000313" key="3">
    <source>
        <dbReference type="EMBL" id="CAF4423670.1"/>
    </source>
</evidence>
<evidence type="ECO:0000259" key="2">
    <source>
        <dbReference type="Pfam" id="PF12780"/>
    </source>
</evidence>
<accession>A0A820QJE0</accession>
<name>A0A820QJE0_9BILA</name>
<organism evidence="3 4">
    <name type="scientific">Adineta steineri</name>
    <dbReference type="NCBI Taxonomy" id="433720"/>
    <lineage>
        <taxon>Eukaryota</taxon>
        <taxon>Metazoa</taxon>
        <taxon>Spiralia</taxon>
        <taxon>Gnathifera</taxon>
        <taxon>Rotifera</taxon>
        <taxon>Eurotatoria</taxon>
        <taxon>Bdelloidea</taxon>
        <taxon>Adinetida</taxon>
        <taxon>Adinetidae</taxon>
        <taxon>Adineta</taxon>
    </lineage>
</organism>
<dbReference type="EMBL" id="CAJOAZ010029238">
    <property type="protein sequence ID" value="CAF4423670.1"/>
    <property type="molecule type" value="Genomic_DNA"/>
</dbReference>
<feature type="domain" description="Dynein heavy chain AAA module D4" evidence="2">
    <location>
        <begin position="22"/>
        <end position="106"/>
    </location>
</feature>
<proteinExistence type="inferred from homology"/>
<dbReference type="Pfam" id="PF12780">
    <property type="entry name" value="AAA_8"/>
    <property type="match status" value="1"/>
</dbReference>
<dbReference type="GO" id="GO:0045505">
    <property type="term" value="F:dynein intermediate chain binding"/>
    <property type="evidence" value="ECO:0007669"/>
    <property type="project" value="InterPro"/>
</dbReference>
<evidence type="ECO:0000313" key="4">
    <source>
        <dbReference type="Proteomes" id="UP000663844"/>
    </source>
</evidence>
<dbReference type="AlphaFoldDB" id="A0A820QJE0"/>